<comment type="caution">
    <text evidence="1">The sequence shown here is derived from an EMBL/GenBank/DDBJ whole genome shotgun (WGS) entry which is preliminary data.</text>
</comment>
<dbReference type="Proteomes" id="UP000534186">
    <property type="component" value="Unassembled WGS sequence"/>
</dbReference>
<evidence type="ECO:0000313" key="2">
    <source>
        <dbReference type="Proteomes" id="UP000534186"/>
    </source>
</evidence>
<proteinExistence type="predicted"/>
<name>A0A7Y9NIX7_9BACT</name>
<accession>A0A7Y9NIX7</accession>
<reference evidence="1 2" key="1">
    <citation type="submission" date="2020-07" db="EMBL/GenBank/DDBJ databases">
        <title>Genomic Encyclopedia of Type Strains, Phase IV (KMG-V): Genome sequencing to study the core and pangenomes of soil and plant-associated prokaryotes.</title>
        <authorList>
            <person name="Whitman W."/>
        </authorList>
    </citation>
    <scope>NUCLEOTIDE SEQUENCE [LARGE SCALE GENOMIC DNA]</scope>
    <source>
        <strain evidence="1 2">M8UP30</strain>
    </source>
</reference>
<sequence length="573" mass="59453">MAFTSSGLPNNGKTAHYQISYDTTLSPVDGVARALDLFNICEADFALMSGWFAGVNLIFNFPLPVQIVNAFGGASWSNPSGFQLIFGSSPTITIKPASGTSVNVIRYLLVSEVTEMFMVSKNNQWAEPTSLFQGGDEGSMGEGLSRFLGVQFQLANGIGGVPPPGAGVVPVWLNGARPDFVNNDPDDNRPDIVTGCTTLFIYYLFNQLNFSIQQIINAGASNLAGVYQNLTGQPAGWASFIDLVNRYYPPAFSPYTPKGDNIFPVSDLNAFFPPNPITCGYGQTTLISIDRPAMAQVNVVLTSDNPGLVQVPGTVTIPVGGTSAPVTISTTAIPIPFAPQIVNLHASYAGKTITVACEVVPPYLTGLTIAPAKVTCGDNATGTITLSQPSLSGPVVVTMLNGSTFANVPATVTIPPGVASQSFVITTPNIPIPFKTAICSIYATYGSSSASAVLLVASRVIAPIMSSLTVFPTTVTIGEISRGTVTLVEAVPMPAVIALEAMDPTVGPGGPLPLPGSASSIASVPASITIPPGQTVGIFNITTHGIVSPGTHHFVRIVAGGIPLMYAALTVNA</sequence>
<evidence type="ECO:0000313" key="1">
    <source>
        <dbReference type="EMBL" id="NYF50077.1"/>
    </source>
</evidence>
<dbReference type="EMBL" id="JACCCV010000001">
    <property type="protein sequence ID" value="NYF50077.1"/>
    <property type="molecule type" value="Genomic_DNA"/>
</dbReference>
<organism evidence="1 2">
    <name type="scientific">Tunturiibacter lichenicola</name>
    <dbReference type="NCBI Taxonomy" id="2051959"/>
    <lineage>
        <taxon>Bacteria</taxon>
        <taxon>Pseudomonadati</taxon>
        <taxon>Acidobacteriota</taxon>
        <taxon>Terriglobia</taxon>
        <taxon>Terriglobales</taxon>
        <taxon>Acidobacteriaceae</taxon>
        <taxon>Tunturiibacter</taxon>
    </lineage>
</organism>
<gene>
    <name evidence="1" type="ORF">HDF12_000442</name>
</gene>
<protein>
    <submittedName>
        <fullName evidence="1">Uncharacterized protein</fullName>
    </submittedName>
</protein>
<dbReference type="AlphaFoldDB" id="A0A7Y9NIX7"/>